<gene>
    <name evidence="1" type="ORF">BDY19DRAFT_427870</name>
</gene>
<proteinExistence type="predicted"/>
<evidence type="ECO:0000313" key="1">
    <source>
        <dbReference type="EMBL" id="KAI0093465.1"/>
    </source>
</evidence>
<evidence type="ECO:0000313" key="2">
    <source>
        <dbReference type="Proteomes" id="UP001055072"/>
    </source>
</evidence>
<sequence length="285" mass="29497">MPSTTSILIALIAALATTTPVLSAPISQSEANALTRAYAARGNYESRALASRADAISRRDIDGLLQVIARAAASDHHSIIGSTRPNTRPHSRNVAMLGRQDFSDLNQGSEAFSLSGILKGIKGILGDKDKLSKIATAATVADIGSGLLAPGSSSSTTTIVQPAPAATQTAQVGRRDLLDLLVRANSVVDDSTSEAFSLSGLFNGIKSIFKDGDALAKAAKGASIASSVFDIGSNLGGQSASTSTVVVAAQPTTTVSARDIRSEVARHIAMQVVREMRKRSINELD</sequence>
<name>A0ACB8UGQ8_9APHY</name>
<keyword evidence="2" id="KW-1185">Reference proteome</keyword>
<protein>
    <submittedName>
        <fullName evidence="1">Uncharacterized protein</fullName>
    </submittedName>
</protein>
<organism evidence="1 2">
    <name type="scientific">Irpex rosettiformis</name>
    <dbReference type="NCBI Taxonomy" id="378272"/>
    <lineage>
        <taxon>Eukaryota</taxon>
        <taxon>Fungi</taxon>
        <taxon>Dikarya</taxon>
        <taxon>Basidiomycota</taxon>
        <taxon>Agaricomycotina</taxon>
        <taxon>Agaricomycetes</taxon>
        <taxon>Polyporales</taxon>
        <taxon>Irpicaceae</taxon>
        <taxon>Irpex</taxon>
    </lineage>
</organism>
<accession>A0ACB8UGQ8</accession>
<dbReference type="Proteomes" id="UP001055072">
    <property type="component" value="Unassembled WGS sequence"/>
</dbReference>
<dbReference type="EMBL" id="MU274902">
    <property type="protein sequence ID" value="KAI0093465.1"/>
    <property type="molecule type" value="Genomic_DNA"/>
</dbReference>
<comment type="caution">
    <text evidence="1">The sequence shown here is derived from an EMBL/GenBank/DDBJ whole genome shotgun (WGS) entry which is preliminary data.</text>
</comment>
<reference evidence="1" key="1">
    <citation type="journal article" date="2021" name="Environ. Microbiol.">
        <title>Gene family expansions and transcriptome signatures uncover fungal adaptations to wood decay.</title>
        <authorList>
            <person name="Hage H."/>
            <person name="Miyauchi S."/>
            <person name="Viragh M."/>
            <person name="Drula E."/>
            <person name="Min B."/>
            <person name="Chaduli D."/>
            <person name="Navarro D."/>
            <person name="Favel A."/>
            <person name="Norest M."/>
            <person name="Lesage-Meessen L."/>
            <person name="Balint B."/>
            <person name="Merenyi Z."/>
            <person name="de Eugenio L."/>
            <person name="Morin E."/>
            <person name="Martinez A.T."/>
            <person name="Baldrian P."/>
            <person name="Stursova M."/>
            <person name="Martinez M.J."/>
            <person name="Novotny C."/>
            <person name="Magnuson J.K."/>
            <person name="Spatafora J.W."/>
            <person name="Maurice S."/>
            <person name="Pangilinan J."/>
            <person name="Andreopoulos W."/>
            <person name="LaButti K."/>
            <person name="Hundley H."/>
            <person name="Na H."/>
            <person name="Kuo A."/>
            <person name="Barry K."/>
            <person name="Lipzen A."/>
            <person name="Henrissat B."/>
            <person name="Riley R."/>
            <person name="Ahrendt S."/>
            <person name="Nagy L.G."/>
            <person name="Grigoriev I.V."/>
            <person name="Martin F."/>
            <person name="Rosso M.N."/>
        </authorList>
    </citation>
    <scope>NUCLEOTIDE SEQUENCE</scope>
    <source>
        <strain evidence="1">CBS 384.51</strain>
    </source>
</reference>